<dbReference type="AlphaFoldDB" id="A0A368VVC8"/>
<sequence>MNVTEKLAPSALIARFREALAGVGGHTHLVSDTTTAHECVTEIAQGRPAVIDDDPLLRATTTGLHHAPDPWQAEIGITTAFAACAETGTLALAFDSRHARSTSLVPPCHIAVLPAARLVSRYAELLEHMADISPIPSGMQLITGPSASADIEMIHIQGMHGPTAVHVVLMVEASQDLPE</sequence>
<keyword evidence="3" id="KW-1185">Reference proteome</keyword>
<organism evidence="2 3">
    <name type="scientific">Halopolyspora algeriensis</name>
    <dbReference type="NCBI Taxonomy" id="1500506"/>
    <lineage>
        <taxon>Bacteria</taxon>
        <taxon>Bacillati</taxon>
        <taxon>Actinomycetota</taxon>
        <taxon>Actinomycetes</taxon>
        <taxon>Actinomycetes incertae sedis</taxon>
        <taxon>Halopolyspora</taxon>
    </lineage>
</organism>
<dbReference type="PANTHER" id="PTHR43682">
    <property type="entry name" value="LACTATE UTILIZATION PROTEIN C"/>
    <property type="match status" value="1"/>
</dbReference>
<dbReference type="Proteomes" id="UP000253495">
    <property type="component" value="Unassembled WGS sequence"/>
</dbReference>
<proteinExistence type="predicted"/>
<name>A0A368VVC8_9ACTN</name>
<dbReference type="PANTHER" id="PTHR43682:SF1">
    <property type="entry name" value="LACTATE UTILIZATION PROTEIN C"/>
    <property type="match status" value="1"/>
</dbReference>
<gene>
    <name evidence="2" type="ORF">DFQ14_102104</name>
</gene>
<dbReference type="InterPro" id="IPR024185">
    <property type="entry name" value="FTHF_cligase-like_sf"/>
</dbReference>
<dbReference type="Gene3D" id="3.40.50.10420">
    <property type="entry name" value="NagB/RpiA/CoA transferase-like"/>
    <property type="match status" value="1"/>
</dbReference>
<evidence type="ECO:0000313" key="3">
    <source>
        <dbReference type="Proteomes" id="UP000253495"/>
    </source>
</evidence>
<reference evidence="2 3" key="1">
    <citation type="submission" date="2018-07" db="EMBL/GenBank/DDBJ databases">
        <title>Genomic Encyclopedia of Type Strains, Phase III (KMG-III): the genomes of soil and plant-associated and newly described type strains.</title>
        <authorList>
            <person name="Whitman W."/>
        </authorList>
    </citation>
    <scope>NUCLEOTIDE SEQUENCE [LARGE SCALE GENOMIC DNA]</scope>
    <source>
        <strain evidence="2 3">CECT 8575</strain>
    </source>
</reference>
<dbReference type="InterPro" id="IPR037171">
    <property type="entry name" value="NagB/RpiA_transferase-like"/>
</dbReference>
<feature type="domain" description="LUD" evidence="1">
    <location>
        <begin position="72"/>
        <end position="170"/>
    </location>
</feature>
<dbReference type="Pfam" id="PF02589">
    <property type="entry name" value="LUD_dom"/>
    <property type="match status" value="1"/>
</dbReference>
<dbReference type="RefSeq" id="WP_158546647.1">
    <property type="nucleotide sequence ID" value="NZ_QPJC01000002.1"/>
</dbReference>
<comment type="caution">
    <text evidence="2">The sequence shown here is derived from an EMBL/GenBank/DDBJ whole genome shotgun (WGS) entry which is preliminary data.</text>
</comment>
<dbReference type="SUPFAM" id="SSF100950">
    <property type="entry name" value="NagB/RpiA/CoA transferase-like"/>
    <property type="match status" value="1"/>
</dbReference>
<dbReference type="EMBL" id="QPJC01000002">
    <property type="protein sequence ID" value="RCW45803.1"/>
    <property type="molecule type" value="Genomic_DNA"/>
</dbReference>
<evidence type="ECO:0000259" key="1">
    <source>
        <dbReference type="Pfam" id="PF02589"/>
    </source>
</evidence>
<dbReference type="InterPro" id="IPR003741">
    <property type="entry name" value="LUD_dom"/>
</dbReference>
<evidence type="ECO:0000313" key="2">
    <source>
        <dbReference type="EMBL" id="RCW45803.1"/>
    </source>
</evidence>
<protein>
    <submittedName>
        <fullName evidence="2">YkgG family uncharacterized protein</fullName>
    </submittedName>
</protein>
<accession>A0A368VVC8</accession>